<evidence type="ECO:0000259" key="2">
    <source>
        <dbReference type="SMART" id="SM00327"/>
    </source>
</evidence>
<dbReference type="InterPro" id="IPR002035">
    <property type="entry name" value="VWF_A"/>
</dbReference>
<dbReference type="Proteomes" id="UP001497392">
    <property type="component" value="Unassembled WGS sequence"/>
</dbReference>
<keyword evidence="4" id="KW-1185">Reference proteome</keyword>
<dbReference type="Pfam" id="PF13519">
    <property type="entry name" value="VWA_2"/>
    <property type="match status" value="1"/>
</dbReference>
<accession>A0ABP1FX43</accession>
<gene>
    <name evidence="3" type="primary">g6116</name>
    <name evidence="3" type="ORF">VP750_LOCUS5240</name>
</gene>
<dbReference type="InterPro" id="IPR036465">
    <property type="entry name" value="vWFA_dom_sf"/>
</dbReference>
<comment type="caution">
    <text evidence="3">The sequence shown here is derived from an EMBL/GenBank/DDBJ whole genome shotgun (WGS) entry which is preliminary data.</text>
</comment>
<name>A0ABP1FX43_9CHLO</name>
<dbReference type="PANTHER" id="PTHR36846:SF1">
    <property type="entry name" value="PROTEIN VIAA"/>
    <property type="match status" value="1"/>
</dbReference>
<dbReference type="PANTHER" id="PTHR36846">
    <property type="entry name" value="PROTEIN VIAA"/>
    <property type="match status" value="1"/>
</dbReference>
<dbReference type="Gene3D" id="3.40.50.410">
    <property type="entry name" value="von Willebrand factor, type A domain"/>
    <property type="match status" value="1"/>
</dbReference>
<feature type="region of interest" description="Disordered" evidence="1">
    <location>
        <begin position="586"/>
        <end position="614"/>
    </location>
</feature>
<evidence type="ECO:0000313" key="3">
    <source>
        <dbReference type="EMBL" id="CAL5223581.1"/>
    </source>
</evidence>
<organism evidence="3 4">
    <name type="scientific">Coccomyxa viridis</name>
    <dbReference type="NCBI Taxonomy" id="1274662"/>
    <lineage>
        <taxon>Eukaryota</taxon>
        <taxon>Viridiplantae</taxon>
        <taxon>Chlorophyta</taxon>
        <taxon>core chlorophytes</taxon>
        <taxon>Trebouxiophyceae</taxon>
        <taxon>Trebouxiophyceae incertae sedis</taxon>
        <taxon>Coccomyxaceae</taxon>
        <taxon>Coccomyxa</taxon>
    </lineage>
</organism>
<evidence type="ECO:0000313" key="4">
    <source>
        <dbReference type="Proteomes" id="UP001497392"/>
    </source>
</evidence>
<feature type="region of interest" description="Disordered" evidence="1">
    <location>
        <begin position="146"/>
        <end position="185"/>
    </location>
</feature>
<dbReference type="SUPFAM" id="SSF53300">
    <property type="entry name" value="vWA-like"/>
    <property type="match status" value="1"/>
</dbReference>
<dbReference type="EMBL" id="CAXHTA020000009">
    <property type="protein sequence ID" value="CAL5223581.1"/>
    <property type="molecule type" value="Genomic_DNA"/>
</dbReference>
<dbReference type="SMART" id="SM00327">
    <property type="entry name" value="VWA"/>
    <property type="match status" value="1"/>
</dbReference>
<feature type="domain" description="VWFA" evidence="2">
    <location>
        <begin position="373"/>
        <end position="546"/>
    </location>
</feature>
<reference evidence="3 4" key="1">
    <citation type="submission" date="2024-06" db="EMBL/GenBank/DDBJ databases">
        <authorList>
            <person name="Kraege A."/>
            <person name="Thomma B."/>
        </authorList>
    </citation>
    <scope>NUCLEOTIDE SEQUENCE [LARGE SCALE GENOMIC DNA]</scope>
</reference>
<evidence type="ECO:0000256" key="1">
    <source>
        <dbReference type="SAM" id="MobiDB-lite"/>
    </source>
</evidence>
<sequence length="614" mass="68112">MPGLLRLSHIRAKVQGGDSTEALKENARGILIWQAALSRGLLPDDETLRQLMLDPELPLSGRDISTLRWPEEPLRYVLTRSLSTMGVSRFCKKYPAVLSTLQRSVLELVCKYQKLVLGLEDEAEDGDVDGSGQKYKTIAELKREEAMQRAVRMNQDPAAVEPQASSQGQAEEPEDDADAQAERASWSQERAVAEDLVAALVEEWRAPIETLSRAGKAFEGLEDLLGGGRSGTFDLQGNLWKRKGWAAMDKMRSKLEDLKELRDLVRSLGRGGGWGPLRRAPIQYLDMKGRPGLLRTVLEAQETRGLTRSDDISRLLPSEAANMARGRRVRQSKLLFFAKVAEKALQTYERDGWSEFNTQIVPERREIRPTADRGPILLCVDTSGSMRGAREVVAKALALECMRAARAQERGCFVFAFAGPQEVRELELGTDMASVNNLLGFLEKVFNGGSDFNEPVRRCLDRLHTAAWANSDILLVSDGELRQPGVEIMRKLAGAKEKLSLRVHGLIVGSPEKKRADPAVLRSLCSQVLPNGKMETLVTEFEGWASVQGDKEIAFDWDDAMGNTSRRDAGLKLEALRNAEIRRRKVEARGPLGAKAGGKRDVSRAMPKKGQTDF</sequence>
<protein>
    <submittedName>
        <fullName evidence="3">G6116 protein</fullName>
    </submittedName>
</protein>
<proteinExistence type="predicted"/>